<sequence length="152" mass="15699">MTSIPTFCNVPVSAVFDGNAASSSVSLDWVMNSGIPTQNSRASGLLSLPCDAGIMSMLLNNISVAASSPSDLVLGLDWFQFVCTSTSAVVVHFASGPLELRHHGLPTSAASGSSSVAPVFRGDIGVDPWSSSPVSPGRPGVTRHLVREVSPF</sequence>
<dbReference type="Proteomes" id="UP001215280">
    <property type="component" value="Unassembled WGS sequence"/>
</dbReference>
<comment type="caution">
    <text evidence="1">The sequence shown here is derived from an EMBL/GenBank/DDBJ whole genome shotgun (WGS) entry which is preliminary data.</text>
</comment>
<organism evidence="1 2">
    <name type="scientific">Mycena maculata</name>
    <dbReference type="NCBI Taxonomy" id="230809"/>
    <lineage>
        <taxon>Eukaryota</taxon>
        <taxon>Fungi</taxon>
        <taxon>Dikarya</taxon>
        <taxon>Basidiomycota</taxon>
        <taxon>Agaricomycotina</taxon>
        <taxon>Agaricomycetes</taxon>
        <taxon>Agaricomycetidae</taxon>
        <taxon>Agaricales</taxon>
        <taxon>Marasmiineae</taxon>
        <taxon>Mycenaceae</taxon>
        <taxon>Mycena</taxon>
    </lineage>
</organism>
<accession>A0AAD7IXC3</accession>
<gene>
    <name evidence="1" type="ORF">DFH07DRAFT_1061706</name>
</gene>
<name>A0AAD7IXC3_9AGAR</name>
<evidence type="ECO:0000313" key="1">
    <source>
        <dbReference type="EMBL" id="KAJ7752501.1"/>
    </source>
</evidence>
<dbReference type="EMBL" id="JARJLG010000074">
    <property type="protein sequence ID" value="KAJ7752501.1"/>
    <property type="molecule type" value="Genomic_DNA"/>
</dbReference>
<reference evidence="1" key="1">
    <citation type="submission" date="2023-03" db="EMBL/GenBank/DDBJ databases">
        <title>Massive genome expansion in bonnet fungi (Mycena s.s.) driven by repeated elements and novel gene families across ecological guilds.</title>
        <authorList>
            <consortium name="Lawrence Berkeley National Laboratory"/>
            <person name="Harder C.B."/>
            <person name="Miyauchi S."/>
            <person name="Viragh M."/>
            <person name="Kuo A."/>
            <person name="Thoen E."/>
            <person name="Andreopoulos B."/>
            <person name="Lu D."/>
            <person name="Skrede I."/>
            <person name="Drula E."/>
            <person name="Henrissat B."/>
            <person name="Morin E."/>
            <person name="Kohler A."/>
            <person name="Barry K."/>
            <person name="LaButti K."/>
            <person name="Morin E."/>
            <person name="Salamov A."/>
            <person name="Lipzen A."/>
            <person name="Mereny Z."/>
            <person name="Hegedus B."/>
            <person name="Baldrian P."/>
            <person name="Stursova M."/>
            <person name="Weitz H."/>
            <person name="Taylor A."/>
            <person name="Grigoriev I.V."/>
            <person name="Nagy L.G."/>
            <person name="Martin F."/>
            <person name="Kauserud H."/>
        </authorList>
    </citation>
    <scope>NUCLEOTIDE SEQUENCE</scope>
    <source>
        <strain evidence="1">CBHHK188m</strain>
    </source>
</reference>
<dbReference type="AlphaFoldDB" id="A0AAD7IXC3"/>
<proteinExistence type="predicted"/>
<keyword evidence="2" id="KW-1185">Reference proteome</keyword>
<evidence type="ECO:0000313" key="2">
    <source>
        <dbReference type="Proteomes" id="UP001215280"/>
    </source>
</evidence>
<protein>
    <submittedName>
        <fullName evidence="1">Uncharacterized protein</fullName>
    </submittedName>
</protein>